<dbReference type="Proteomes" id="UP000658278">
    <property type="component" value="Unassembled WGS sequence"/>
</dbReference>
<dbReference type="InterPro" id="IPR021741">
    <property type="entry name" value="DUF3311"/>
</dbReference>
<dbReference type="AlphaFoldDB" id="A0A934R7Q1"/>
<dbReference type="RefSeq" id="WP_200278083.1">
    <property type="nucleotide sequence ID" value="NZ_JAENII010000004.1"/>
</dbReference>
<name>A0A934R7Q1_9BACT</name>
<keyword evidence="1" id="KW-1133">Transmembrane helix</keyword>
<evidence type="ECO:0000313" key="2">
    <source>
        <dbReference type="EMBL" id="MBK1826799.1"/>
    </source>
</evidence>
<comment type="caution">
    <text evidence="2">The sequence shown here is derived from an EMBL/GenBank/DDBJ whole genome shotgun (WGS) entry which is preliminary data.</text>
</comment>
<evidence type="ECO:0000313" key="3">
    <source>
        <dbReference type="Proteomes" id="UP000658278"/>
    </source>
</evidence>
<dbReference type="Pfam" id="PF11755">
    <property type="entry name" value="DUF3311"/>
    <property type="match status" value="1"/>
</dbReference>
<gene>
    <name evidence="2" type="ORF">JIN81_07200</name>
</gene>
<feature type="transmembrane region" description="Helical" evidence="1">
    <location>
        <begin position="30"/>
        <end position="56"/>
    </location>
</feature>
<organism evidence="2 3">
    <name type="scientific">Haloferula rosea</name>
    <dbReference type="NCBI Taxonomy" id="490093"/>
    <lineage>
        <taxon>Bacteria</taxon>
        <taxon>Pseudomonadati</taxon>
        <taxon>Verrucomicrobiota</taxon>
        <taxon>Verrucomicrobiia</taxon>
        <taxon>Verrucomicrobiales</taxon>
        <taxon>Verrucomicrobiaceae</taxon>
        <taxon>Haloferula</taxon>
    </lineage>
</organism>
<keyword evidence="3" id="KW-1185">Reference proteome</keyword>
<protein>
    <submittedName>
        <fullName evidence="2">DUF3311 domain-containing protein</fullName>
    </submittedName>
</protein>
<accession>A0A934R7Q1</accession>
<proteinExistence type="predicted"/>
<keyword evidence="1" id="KW-0812">Transmembrane</keyword>
<keyword evidence="1" id="KW-0472">Membrane</keyword>
<dbReference type="EMBL" id="JAENII010000004">
    <property type="protein sequence ID" value="MBK1826799.1"/>
    <property type="molecule type" value="Genomic_DNA"/>
</dbReference>
<evidence type="ECO:0000256" key="1">
    <source>
        <dbReference type="SAM" id="Phobius"/>
    </source>
</evidence>
<sequence length="74" mass="8347">MKPAVLVSTIVFIVLAVLHQDVWNWDNANLVFGFLPVGLAYHAAYSIVAATFWAIVMKIAWPTRLEEWADESND</sequence>
<reference evidence="2" key="1">
    <citation type="submission" date="2021-01" db="EMBL/GenBank/DDBJ databases">
        <title>Modified the classification status of verrucomicrobia.</title>
        <authorList>
            <person name="Feng X."/>
        </authorList>
    </citation>
    <scope>NUCLEOTIDE SEQUENCE</scope>
    <source>
        <strain evidence="2">KCTC 22201</strain>
    </source>
</reference>